<dbReference type="Gramene" id="TraesCAD_scaffold_109998_01G000100.1">
    <property type="protein sequence ID" value="TraesCAD_scaffold_109998_01G000100.1"/>
    <property type="gene ID" value="TraesCAD_scaffold_109998_01G000100"/>
</dbReference>
<evidence type="ECO:0000259" key="1">
    <source>
        <dbReference type="PROSITE" id="PS52045"/>
    </source>
</evidence>
<dbReference type="SMR" id="A0A3B6EQW0"/>
<dbReference type="Proteomes" id="UP000019116">
    <property type="component" value="Chromosome 3A"/>
</dbReference>
<dbReference type="OMA" id="VERNTCC"/>
<dbReference type="EnsemblPlants" id="TraesCS3A02G377200.1">
    <property type="protein sequence ID" value="TraesCS3A02G377200.1"/>
    <property type="gene ID" value="TraesCS3A02G377200"/>
</dbReference>
<dbReference type="PROSITE" id="PS52045">
    <property type="entry name" value="NEPROSIN_PEP_CD"/>
    <property type="match status" value="1"/>
</dbReference>
<dbReference type="Gene3D" id="3.90.1320.10">
    <property type="entry name" value="Outer-capsid protein sigma 3, large lobe"/>
    <property type="match status" value="1"/>
</dbReference>
<keyword evidence="3" id="KW-1185">Reference proteome</keyword>
<dbReference type="Gramene" id="TraesCS3A02G377200.1">
    <property type="protein sequence ID" value="TraesCS3A02G377200.1"/>
    <property type="gene ID" value="TraesCS3A02G377200"/>
</dbReference>
<evidence type="ECO:0000313" key="3">
    <source>
        <dbReference type="Proteomes" id="UP000019116"/>
    </source>
</evidence>
<sequence length="324" mass="36136">MQKLGFRNFLTILFVERNTCCKMHQAMRLPQFMVFLFVWSSQVGAISSSHGAYDENTNQMRQQSPWNSSWLPRKATTNSGVNHYALIEYYTDSVLFGGMSTFDVYGMKNVNHQISSSHMCVINQGKDFSSHNAAIAGWTVSPSEYGDSKTHFFTRWTVDGCKSTGCYDLKCDGFVPVQNAPITPGVTLDHKNGKLKITIKIFKKKDDGDWWLYFGYDNQSLRAVGFWPKSIFNNMADHANIVEWGGYTFSNSGSASPAMGSGHWPGIHSATVQDVRFVDDTGRGYKIDPWPGGLVASISHKKCYGAVLSVDEMFYYGGPGGCTM</sequence>
<dbReference type="Pfam" id="PF03080">
    <property type="entry name" value="Neprosin"/>
    <property type="match status" value="1"/>
</dbReference>
<name>A0A3B6EQW0_WHEAT</name>
<dbReference type="AlphaFoldDB" id="A0A3B6EQW0"/>
<feature type="domain" description="Neprosin PEP catalytic" evidence="1">
    <location>
        <begin position="77"/>
        <end position="323"/>
    </location>
</feature>
<reference evidence="2" key="1">
    <citation type="submission" date="2018-08" db="EMBL/GenBank/DDBJ databases">
        <authorList>
            <person name="Rossello M."/>
        </authorList>
    </citation>
    <scope>NUCLEOTIDE SEQUENCE [LARGE SCALE GENOMIC DNA]</scope>
    <source>
        <strain evidence="2">cv. Chinese Spring</strain>
    </source>
</reference>
<evidence type="ECO:0000313" key="2">
    <source>
        <dbReference type="EnsemblPlants" id="TraesCS3A02G377200.1"/>
    </source>
</evidence>
<dbReference type="OrthoDB" id="581543at2759"/>
<gene>
    <name evidence="2" type="primary">LOC123058833</name>
</gene>
<organism evidence="2">
    <name type="scientific">Triticum aestivum</name>
    <name type="common">Wheat</name>
    <dbReference type="NCBI Taxonomy" id="4565"/>
    <lineage>
        <taxon>Eukaryota</taxon>
        <taxon>Viridiplantae</taxon>
        <taxon>Streptophyta</taxon>
        <taxon>Embryophyta</taxon>
        <taxon>Tracheophyta</taxon>
        <taxon>Spermatophyta</taxon>
        <taxon>Magnoliopsida</taxon>
        <taxon>Liliopsida</taxon>
        <taxon>Poales</taxon>
        <taxon>Poaceae</taxon>
        <taxon>BOP clade</taxon>
        <taxon>Pooideae</taxon>
        <taxon>Triticodae</taxon>
        <taxon>Triticeae</taxon>
        <taxon>Triticinae</taxon>
        <taxon>Triticum</taxon>
    </lineage>
</organism>
<dbReference type="Gramene" id="TraesWEE_scaffold_003799_01G000100.1">
    <property type="protein sequence ID" value="TraesWEE_scaffold_003799_01G000100.1"/>
    <property type="gene ID" value="TraesWEE_scaffold_003799_01G000100"/>
</dbReference>
<proteinExistence type="predicted"/>
<dbReference type="InterPro" id="IPR004314">
    <property type="entry name" value="Neprosin"/>
</dbReference>
<dbReference type="Gramene" id="TraesCS3A03G0890600.1">
    <property type="protein sequence ID" value="TraesCS3A03G0890600.1.CDS"/>
    <property type="gene ID" value="TraesCS3A03G0890600"/>
</dbReference>
<dbReference type="InterPro" id="IPR053168">
    <property type="entry name" value="Glutamic_endopeptidase"/>
</dbReference>
<protein>
    <recommendedName>
        <fullName evidence="1">Neprosin PEP catalytic domain-containing protein</fullName>
    </recommendedName>
</protein>
<reference evidence="2" key="2">
    <citation type="submission" date="2018-10" db="UniProtKB">
        <authorList>
            <consortium name="EnsemblPlants"/>
        </authorList>
    </citation>
    <scope>IDENTIFICATION</scope>
</reference>
<dbReference type="PANTHER" id="PTHR31589">
    <property type="entry name" value="PROTEIN, PUTATIVE (DUF239)-RELATED-RELATED"/>
    <property type="match status" value="1"/>
</dbReference>
<dbReference type="PANTHER" id="PTHR31589:SF243">
    <property type="entry name" value="OS12G0490566 PROTEIN"/>
    <property type="match status" value="1"/>
</dbReference>
<dbReference type="STRING" id="4565.A0A3B6EQW0"/>
<accession>A0A3B6EQW0</accession>